<dbReference type="Proteomes" id="UP000076154">
    <property type="component" value="Unassembled WGS sequence"/>
</dbReference>
<reference evidence="1" key="1">
    <citation type="submission" date="2018-04" db="EMBL/GenBank/DDBJ databases">
        <title>Whole genome sequencing of Hypsizygus marmoreus.</title>
        <authorList>
            <person name="Choi I.-G."/>
            <person name="Min B."/>
            <person name="Kim J.-G."/>
            <person name="Kim S."/>
            <person name="Oh Y.-L."/>
            <person name="Kong W.-S."/>
            <person name="Park H."/>
            <person name="Jeong J."/>
            <person name="Song E.-S."/>
        </authorList>
    </citation>
    <scope>NUCLEOTIDE SEQUENCE [LARGE SCALE GENOMIC DNA]</scope>
    <source>
        <strain evidence="1">51987-8</strain>
    </source>
</reference>
<protein>
    <submittedName>
        <fullName evidence="1">Uncharacterized protein</fullName>
    </submittedName>
</protein>
<dbReference type="AlphaFoldDB" id="A0A369JI46"/>
<dbReference type="InParanoid" id="A0A369JI46"/>
<dbReference type="EMBL" id="LUEZ02000085">
    <property type="protein sequence ID" value="RDB19074.1"/>
    <property type="molecule type" value="Genomic_DNA"/>
</dbReference>
<sequence length="96" mass="10803">MISFKIRLSSFDFSITQNLKRPPPRGTPRTISRHLFESFCITAAANLRHFIFVNSSTALVRNTEVVLTACHVPSSFTVEEWAGFLLPWVSLLYGAS</sequence>
<accession>A0A369JI46</accession>
<evidence type="ECO:0000313" key="1">
    <source>
        <dbReference type="EMBL" id="RDB19074.1"/>
    </source>
</evidence>
<keyword evidence="2" id="KW-1185">Reference proteome</keyword>
<comment type="caution">
    <text evidence="1">The sequence shown here is derived from an EMBL/GenBank/DDBJ whole genome shotgun (WGS) entry which is preliminary data.</text>
</comment>
<name>A0A369JI46_HYPMA</name>
<gene>
    <name evidence="1" type="ORF">Hypma_014465</name>
</gene>
<organism evidence="1 2">
    <name type="scientific">Hypsizygus marmoreus</name>
    <name type="common">White beech mushroom</name>
    <name type="synonym">Agaricus marmoreus</name>
    <dbReference type="NCBI Taxonomy" id="39966"/>
    <lineage>
        <taxon>Eukaryota</taxon>
        <taxon>Fungi</taxon>
        <taxon>Dikarya</taxon>
        <taxon>Basidiomycota</taxon>
        <taxon>Agaricomycotina</taxon>
        <taxon>Agaricomycetes</taxon>
        <taxon>Agaricomycetidae</taxon>
        <taxon>Agaricales</taxon>
        <taxon>Tricholomatineae</taxon>
        <taxon>Lyophyllaceae</taxon>
        <taxon>Hypsizygus</taxon>
    </lineage>
</organism>
<proteinExistence type="predicted"/>
<evidence type="ECO:0000313" key="2">
    <source>
        <dbReference type="Proteomes" id="UP000076154"/>
    </source>
</evidence>